<keyword evidence="3" id="KW-1185">Reference proteome</keyword>
<feature type="region of interest" description="Disordered" evidence="1">
    <location>
        <begin position="182"/>
        <end position="222"/>
    </location>
</feature>
<dbReference type="OrthoDB" id="10537419at2759"/>
<evidence type="ECO:0000256" key="1">
    <source>
        <dbReference type="SAM" id="MobiDB-lite"/>
    </source>
</evidence>
<dbReference type="EMBL" id="ML978972">
    <property type="protein sequence ID" value="KAF1927296.1"/>
    <property type="molecule type" value="Genomic_DNA"/>
</dbReference>
<protein>
    <submittedName>
        <fullName evidence="2">Uncharacterized protein</fullName>
    </submittedName>
</protein>
<dbReference type="GeneID" id="54345489"/>
<evidence type="ECO:0000313" key="3">
    <source>
        <dbReference type="Proteomes" id="UP000800082"/>
    </source>
</evidence>
<proteinExistence type="predicted"/>
<organism evidence="2 3">
    <name type="scientific">Didymella exigua CBS 183.55</name>
    <dbReference type="NCBI Taxonomy" id="1150837"/>
    <lineage>
        <taxon>Eukaryota</taxon>
        <taxon>Fungi</taxon>
        <taxon>Dikarya</taxon>
        <taxon>Ascomycota</taxon>
        <taxon>Pezizomycotina</taxon>
        <taxon>Dothideomycetes</taxon>
        <taxon>Pleosporomycetidae</taxon>
        <taxon>Pleosporales</taxon>
        <taxon>Pleosporineae</taxon>
        <taxon>Didymellaceae</taxon>
        <taxon>Didymella</taxon>
    </lineage>
</organism>
<name>A0A6A5RLR1_9PLEO</name>
<feature type="compositionally biased region" description="Low complexity" evidence="1">
    <location>
        <begin position="208"/>
        <end position="222"/>
    </location>
</feature>
<sequence length="222" mass="23953">MSMTEECLRAASCEPTRRCAALDDEVLFHRFELRPCQTCRIRCAGEIVGKSVRSVTSTDKEAEAVQSDGATADAAISVPVPSSHRQSFVVPSDSVDDPADGAALDHLLASQASARSQLSAPAAWRPVYSTGCCRLACSLRANPWSVGRWIVLHAISSLVHWCCSYPGQGRAANPWLLRRPGSSDFQSTSRHSDCPNSRGPAPHLRYRSSTLSPSPSLSPTLF</sequence>
<gene>
    <name evidence="2" type="ORF">M421DRAFT_176189</name>
</gene>
<evidence type="ECO:0000313" key="2">
    <source>
        <dbReference type="EMBL" id="KAF1927296.1"/>
    </source>
</evidence>
<dbReference type="AlphaFoldDB" id="A0A6A5RLR1"/>
<reference evidence="2" key="1">
    <citation type="journal article" date="2020" name="Stud. Mycol.">
        <title>101 Dothideomycetes genomes: a test case for predicting lifestyles and emergence of pathogens.</title>
        <authorList>
            <person name="Haridas S."/>
            <person name="Albert R."/>
            <person name="Binder M."/>
            <person name="Bloem J."/>
            <person name="Labutti K."/>
            <person name="Salamov A."/>
            <person name="Andreopoulos B."/>
            <person name="Baker S."/>
            <person name="Barry K."/>
            <person name="Bills G."/>
            <person name="Bluhm B."/>
            <person name="Cannon C."/>
            <person name="Castanera R."/>
            <person name="Culley D."/>
            <person name="Daum C."/>
            <person name="Ezra D."/>
            <person name="Gonzalez J."/>
            <person name="Henrissat B."/>
            <person name="Kuo A."/>
            <person name="Liang C."/>
            <person name="Lipzen A."/>
            <person name="Lutzoni F."/>
            <person name="Magnuson J."/>
            <person name="Mondo S."/>
            <person name="Nolan M."/>
            <person name="Ohm R."/>
            <person name="Pangilinan J."/>
            <person name="Park H.-J."/>
            <person name="Ramirez L."/>
            <person name="Alfaro M."/>
            <person name="Sun H."/>
            <person name="Tritt A."/>
            <person name="Yoshinaga Y."/>
            <person name="Zwiers L.-H."/>
            <person name="Turgeon B."/>
            <person name="Goodwin S."/>
            <person name="Spatafora J."/>
            <person name="Crous P."/>
            <person name="Grigoriev I."/>
        </authorList>
    </citation>
    <scope>NUCLEOTIDE SEQUENCE</scope>
    <source>
        <strain evidence="2">CBS 183.55</strain>
    </source>
</reference>
<accession>A0A6A5RLR1</accession>
<dbReference type="RefSeq" id="XP_033447548.1">
    <property type="nucleotide sequence ID" value="XM_033587842.1"/>
</dbReference>
<dbReference type="Proteomes" id="UP000800082">
    <property type="component" value="Unassembled WGS sequence"/>
</dbReference>